<keyword evidence="4" id="KW-1185">Reference proteome</keyword>
<reference evidence="5" key="1">
    <citation type="submission" date="2025-08" db="UniProtKB">
        <authorList>
            <consortium name="RefSeq"/>
        </authorList>
    </citation>
    <scope>IDENTIFICATION</scope>
    <source>
        <tissue evidence="5">Whole body</tissue>
    </source>
</reference>
<feature type="region of interest" description="Disordered" evidence="1">
    <location>
        <begin position="803"/>
        <end position="822"/>
    </location>
</feature>
<dbReference type="RefSeq" id="XP_026671713.1">
    <property type="nucleotide sequence ID" value="XM_026815912.1"/>
</dbReference>
<accession>A0AAJ7S597</accession>
<feature type="domain" description="BROMI middle region" evidence="2">
    <location>
        <begin position="120"/>
        <end position="384"/>
    </location>
</feature>
<gene>
    <name evidence="5" type="primary">LOC108628558</name>
</gene>
<evidence type="ECO:0000256" key="1">
    <source>
        <dbReference type="SAM" id="MobiDB-lite"/>
    </source>
</evidence>
<dbReference type="GeneID" id="108628558"/>
<sequence length="1138" mass="131981">MSLHTSKLVVMLYFHPPQAVTIGTISKHKWIKKCLKKEFQSNIEKFLEEDMNNADIVDKMIHSKEMSALVNSMRTTIVEQSVSRSVSTSVFDSRPQSSFSCISDQTSEDWNSPLNNEEYYNVILDKISQDKPAHVRLAGYEIFLKSELSNLNNNPIWDSLQSALLAGLTDDSRPIFEASLQVHAKLLTCLQSHDVYSNLLTAFDAQYHSQKTFEILPTLIAGINFKFFLHERVFRIIHLMLRYHEEKLKTARNPDKTIEELIEQFITFLSTHEFANTTQPKAMNILNIVSVLEPRADWSRKWIVSLATRRMFLTALGKSPTLLQQIMHHVQKGLAEPPHSMSVSIYDDPMEVIINGNTVKTVTYLHCLCFVSQLCAYEAGRKLLTENTFEVPFSIPEFLTACLRGLNKLSTETLTGVHEVSCYALQFILDKPTILYDNEFYHIALCHLQSLSENNVRIWPHTLNIILHMLDTVDGSRFLISQCKEHTVNFEKSLSKCPAMFIIIIASNTLRQPFSIMNLEYLLKLFEVIQKLFDVFDVYEIVQLKVEREFYPAVSYFYKKLDKSYLENENKAQQINSAVNALLLKMVSIPFGLKALVQQTTVFQELIEGSVTPLRTSWTSIEVVNFVTSAASFQLGYNVIANLASHVLSTLLSDACQILEDPCHFHDPWDHENIQKLLQTLTLFSLNFKCFSAFMTNVKDSYNEEQNYPLNLPKLFNDSVNPESNYHYLGLLSLNAVISNLNVCLYLLELLNFQNILLEFQQFDAKEDGEMSVKYIDDYTLIRHKILSKTYFVNIKNEEEETSKSEEYDLPMLPPPKFDNENVPLEDEYETELEYSLRADTPGLLDSDWVEQIREAYKASQEPTKNTVLIQLLDKMHKAIPTSEWGEHFEWEENVSSSTDSWFTEEIHGIDFVLYYAEQNDILNNTTENKERLQEFINACYAFIQYERPKKFDGFDWFLSTVFIICEGNIERCKTFITQLIQFPITMFLWPNLGKVVDKYTREECGIQFTFMQLLESIVSTELAHTKFALKSTSGMNWSLICNSMVLQCFWGFLPWSEIKHFIAVCVLFSPDYIIYYCASLLNHCQRAIMENVTARRIWPDYIDFEDYRCHHYFKFMDMLDKRYGNKILPKFALKGFS</sequence>
<evidence type="ECO:0000313" key="4">
    <source>
        <dbReference type="Proteomes" id="UP000694925"/>
    </source>
</evidence>
<evidence type="ECO:0000259" key="3">
    <source>
        <dbReference type="Pfam" id="PF23440"/>
    </source>
</evidence>
<protein>
    <submittedName>
        <fullName evidence="5">Protein broad-minded-like isoform X1</fullName>
    </submittedName>
</protein>
<dbReference type="InterPro" id="IPR055392">
    <property type="entry name" value="BROMI_C"/>
</dbReference>
<dbReference type="AlphaFoldDB" id="A0AAJ7S597"/>
<feature type="domain" description="BROMI C-terminal Rab TBC-like" evidence="3">
    <location>
        <begin position="739"/>
        <end position="1129"/>
    </location>
</feature>
<proteinExistence type="predicted"/>
<organism evidence="4 5">
    <name type="scientific">Ceratina calcarata</name>
    <dbReference type="NCBI Taxonomy" id="156304"/>
    <lineage>
        <taxon>Eukaryota</taxon>
        <taxon>Metazoa</taxon>
        <taxon>Ecdysozoa</taxon>
        <taxon>Arthropoda</taxon>
        <taxon>Hexapoda</taxon>
        <taxon>Insecta</taxon>
        <taxon>Pterygota</taxon>
        <taxon>Neoptera</taxon>
        <taxon>Endopterygota</taxon>
        <taxon>Hymenoptera</taxon>
        <taxon>Apocrita</taxon>
        <taxon>Aculeata</taxon>
        <taxon>Apoidea</taxon>
        <taxon>Anthophila</taxon>
        <taxon>Apidae</taxon>
        <taxon>Ceratina</taxon>
        <taxon>Zadontomerus</taxon>
    </lineage>
</organism>
<evidence type="ECO:0000313" key="5">
    <source>
        <dbReference type="RefSeq" id="XP_026671713.1"/>
    </source>
</evidence>
<dbReference type="Pfam" id="PF23440">
    <property type="entry name" value="BROMI_C"/>
    <property type="match status" value="1"/>
</dbReference>
<dbReference type="InterPro" id="IPR032735">
    <property type="entry name" value="BROMI_M"/>
</dbReference>
<evidence type="ECO:0000259" key="2">
    <source>
        <dbReference type="Pfam" id="PF14961"/>
    </source>
</evidence>
<dbReference type="Proteomes" id="UP000694925">
    <property type="component" value="Unplaced"/>
</dbReference>
<dbReference type="Pfam" id="PF14961">
    <property type="entry name" value="BROMI"/>
    <property type="match status" value="1"/>
</dbReference>
<name>A0AAJ7S597_9HYME</name>